<dbReference type="InterPro" id="IPR007374">
    <property type="entry name" value="ASCH_domain"/>
</dbReference>
<evidence type="ECO:0000259" key="1">
    <source>
        <dbReference type="SMART" id="SM01022"/>
    </source>
</evidence>
<dbReference type="EMBL" id="FQZZ01000001">
    <property type="protein sequence ID" value="SHJ61334.1"/>
    <property type="molecule type" value="Genomic_DNA"/>
</dbReference>
<accession>A0A1H0B281</accession>
<evidence type="ECO:0000313" key="2">
    <source>
        <dbReference type="EMBL" id="SHJ61334.1"/>
    </source>
</evidence>
<keyword evidence="3" id="KW-1185">Reference proteome</keyword>
<organism evidence="2 3">
    <name type="scientific">Lutimaribacter pacificus</name>
    <dbReference type="NCBI Taxonomy" id="391948"/>
    <lineage>
        <taxon>Bacteria</taxon>
        <taxon>Pseudomonadati</taxon>
        <taxon>Pseudomonadota</taxon>
        <taxon>Alphaproteobacteria</taxon>
        <taxon>Rhodobacterales</taxon>
        <taxon>Roseobacteraceae</taxon>
        <taxon>Lutimaribacter</taxon>
    </lineage>
</organism>
<dbReference type="SUPFAM" id="SSF88697">
    <property type="entry name" value="PUA domain-like"/>
    <property type="match status" value="1"/>
</dbReference>
<dbReference type="SMART" id="SM01022">
    <property type="entry name" value="ASCH"/>
    <property type="match status" value="1"/>
</dbReference>
<reference evidence="2 3" key="1">
    <citation type="submission" date="2016-11" db="EMBL/GenBank/DDBJ databases">
        <authorList>
            <person name="Varghese N."/>
            <person name="Submissions S."/>
        </authorList>
    </citation>
    <scope>NUCLEOTIDE SEQUENCE [LARGE SCALE GENOMIC DNA]</scope>
    <source>
        <strain evidence="2 3">DSM 29620</strain>
    </source>
</reference>
<dbReference type="InterPro" id="IPR015947">
    <property type="entry name" value="PUA-like_sf"/>
</dbReference>
<dbReference type="PANTHER" id="PTHR39203:SF1">
    <property type="entry name" value="CYTOPLASMIC PROTEIN"/>
    <property type="match status" value="1"/>
</dbReference>
<dbReference type="Gene3D" id="3.10.400.10">
    <property type="entry name" value="Sulfate adenylyltransferase"/>
    <property type="match status" value="1"/>
</dbReference>
<dbReference type="Proteomes" id="UP000324252">
    <property type="component" value="Unassembled WGS sequence"/>
</dbReference>
<name>A0A1H0B281_9RHOB</name>
<proteinExistence type="predicted"/>
<gene>
    <name evidence="2" type="ORF">SAMN05444142_101809</name>
</gene>
<dbReference type="InterPro" id="IPR009326">
    <property type="entry name" value="DUF984"/>
</dbReference>
<dbReference type="PANTHER" id="PTHR39203">
    <property type="entry name" value="CYTOPLASMIC PROTEIN-RELATED"/>
    <property type="match status" value="1"/>
</dbReference>
<protein>
    <submittedName>
        <fullName evidence="2">Uncharacterized protein YhfF</fullName>
    </submittedName>
</protein>
<dbReference type="Pfam" id="PF04266">
    <property type="entry name" value="ASCH"/>
    <property type="match status" value="1"/>
</dbReference>
<sequence length="165" mass="18101">MPGVARAAGAGRLRREYLRNDEGWGPMTDPLAAVLARYPGAVSFRYGDSAALNAEILALVRAGTKTMTCDALAAFEARGEALPETGRIDIALDWEGAPALAVETVKVERIRFDRMDEGRIPPQGEFRDLAHWRAGYEAYLTRAGHFAPDAMMVVETFRVVEDFGK</sequence>
<dbReference type="AlphaFoldDB" id="A0A1H0B281"/>
<feature type="domain" description="ASCH" evidence="1">
    <location>
        <begin position="50"/>
        <end position="161"/>
    </location>
</feature>
<evidence type="ECO:0000313" key="3">
    <source>
        <dbReference type="Proteomes" id="UP000324252"/>
    </source>
</evidence>